<dbReference type="PROSITE" id="PS50217">
    <property type="entry name" value="BZIP"/>
    <property type="match status" value="1"/>
</dbReference>
<comment type="similarity">
    <text evidence="2">Belongs to the bZIP family.</text>
</comment>
<dbReference type="SUPFAM" id="SSF57959">
    <property type="entry name" value="Leucine zipper domain"/>
    <property type="match status" value="1"/>
</dbReference>
<keyword evidence="7" id="KW-0539">Nucleus</keyword>
<gene>
    <name evidence="12" type="ORF">DH2020_000416</name>
</gene>
<feature type="compositionally biased region" description="Basic and acidic residues" evidence="9">
    <location>
        <begin position="127"/>
        <end position="141"/>
    </location>
</feature>
<keyword evidence="8" id="KW-0175">Coiled coil</keyword>
<evidence type="ECO:0000256" key="3">
    <source>
        <dbReference type="ARBA" id="ARBA00023015"/>
    </source>
</evidence>
<keyword evidence="3" id="KW-0805">Transcription regulation</keyword>
<evidence type="ECO:0000256" key="5">
    <source>
        <dbReference type="ARBA" id="ARBA00023159"/>
    </source>
</evidence>
<evidence type="ECO:0000256" key="4">
    <source>
        <dbReference type="ARBA" id="ARBA00023125"/>
    </source>
</evidence>
<keyword evidence="13" id="KW-1185">Reference proteome</keyword>
<feature type="compositionally biased region" description="Basic and acidic residues" evidence="9">
    <location>
        <begin position="1"/>
        <end position="11"/>
    </location>
</feature>
<feature type="region of interest" description="Disordered" evidence="9">
    <location>
        <begin position="82"/>
        <end position="193"/>
    </location>
</feature>
<keyword evidence="5" id="KW-0010">Activator</keyword>
<proteinExistence type="inferred from homology"/>
<keyword evidence="6" id="KW-0804">Transcription</keyword>
<dbReference type="InterPro" id="IPR004827">
    <property type="entry name" value="bZIP"/>
</dbReference>
<evidence type="ECO:0000313" key="13">
    <source>
        <dbReference type="Proteomes" id="UP001318860"/>
    </source>
</evidence>
<dbReference type="PROSITE" id="PS51806">
    <property type="entry name" value="DOG1"/>
    <property type="match status" value="1"/>
</dbReference>
<feature type="compositionally biased region" description="Polar residues" evidence="9">
    <location>
        <begin position="103"/>
        <end position="115"/>
    </location>
</feature>
<dbReference type="EMBL" id="JABTTQ020000001">
    <property type="protein sequence ID" value="KAK6163552.1"/>
    <property type="molecule type" value="Genomic_DNA"/>
</dbReference>
<name>A0ABR0XWF6_REHGL</name>
<organism evidence="12 13">
    <name type="scientific">Rehmannia glutinosa</name>
    <name type="common">Chinese foxglove</name>
    <dbReference type="NCBI Taxonomy" id="99300"/>
    <lineage>
        <taxon>Eukaryota</taxon>
        <taxon>Viridiplantae</taxon>
        <taxon>Streptophyta</taxon>
        <taxon>Embryophyta</taxon>
        <taxon>Tracheophyta</taxon>
        <taxon>Spermatophyta</taxon>
        <taxon>Magnoliopsida</taxon>
        <taxon>eudicotyledons</taxon>
        <taxon>Gunneridae</taxon>
        <taxon>Pentapetalae</taxon>
        <taxon>asterids</taxon>
        <taxon>lamiids</taxon>
        <taxon>Lamiales</taxon>
        <taxon>Orobanchaceae</taxon>
        <taxon>Rehmannieae</taxon>
        <taxon>Rehmannia</taxon>
    </lineage>
</organism>
<dbReference type="InterPro" id="IPR046347">
    <property type="entry name" value="bZIP_sf"/>
</dbReference>
<dbReference type="Proteomes" id="UP001318860">
    <property type="component" value="Unassembled WGS sequence"/>
</dbReference>
<dbReference type="Pfam" id="PF14144">
    <property type="entry name" value="DOG1"/>
    <property type="match status" value="1"/>
</dbReference>
<evidence type="ECO:0000256" key="7">
    <source>
        <dbReference type="ARBA" id="ARBA00023242"/>
    </source>
</evidence>
<reference evidence="12 13" key="1">
    <citation type="journal article" date="2021" name="Comput. Struct. Biotechnol. J.">
        <title>De novo genome assembly of the potent medicinal plant Rehmannia glutinosa using nanopore technology.</title>
        <authorList>
            <person name="Ma L."/>
            <person name="Dong C."/>
            <person name="Song C."/>
            <person name="Wang X."/>
            <person name="Zheng X."/>
            <person name="Niu Y."/>
            <person name="Chen S."/>
            <person name="Feng W."/>
        </authorList>
    </citation>
    <scope>NUCLEOTIDE SEQUENCE [LARGE SCALE GENOMIC DNA]</scope>
    <source>
        <strain evidence="12">DH-2019</strain>
    </source>
</reference>
<feature type="region of interest" description="Disordered" evidence="9">
    <location>
        <begin position="1"/>
        <end position="25"/>
    </location>
</feature>
<evidence type="ECO:0000259" key="10">
    <source>
        <dbReference type="PROSITE" id="PS50217"/>
    </source>
</evidence>
<evidence type="ECO:0000259" key="11">
    <source>
        <dbReference type="PROSITE" id="PS51806"/>
    </source>
</evidence>
<evidence type="ECO:0000256" key="6">
    <source>
        <dbReference type="ARBA" id="ARBA00023163"/>
    </source>
</evidence>
<sequence>MASHRLGEHALSESGPSHHHHIPYMLHHPNSSSFLNQEGSAFDFGELEEAIVLQGLKINNDEKKQPLYTTVRPAATLEMFPSWPMRFQQHTPRSSKSGEESTDSGSAVNTISTNRFEPESPISKKQQSLDHHHQTAVEPKNHHLPPPQMDTSGGIQSPRQGVSQNQLPAAKQTPEKRRGPGSNSDKVLDAKTLRRLAQNREAARKSRLRKKAYVQQLESSRIRLTQLEQDLQRARSQGLFLGGGGVASGSISSGGAIFDMEYARWLDDDHRHMSELRTALQAHLSDGDLRVIVDGYIAHYDEIFRLKGVAAKSDVFHLITGMWTTPAERCFLWMGGFRPSDLIKMLITQLDPLTEQQVMGIYGLQQSSQQAEEALSQGLEQLQQSLIDTVANGSINDNMHHMAIALGKLANLEGFVRQIPVGWLVDFKVVFDHFNKTLMGDDNSCQTTTDLQMVQSSQNQFSNF</sequence>
<dbReference type="PANTHER" id="PTHR45693:SF9">
    <property type="entry name" value="TRANSCRIPTION FACTOR TGA9"/>
    <property type="match status" value="1"/>
</dbReference>
<evidence type="ECO:0000256" key="9">
    <source>
        <dbReference type="SAM" id="MobiDB-lite"/>
    </source>
</evidence>
<dbReference type="Pfam" id="PF00170">
    <property type="entry name" value="bZIP_1"/>
    <property type="match status" value="1"/>
</dbReference>
<evidence type="ECO:0000256" key="8">
    <source>
        <dbReference type="SAM" id="Coils"/>
    </source>
</evidence>
<dbReference type="SMART" id="SM00338">
    <property type="entry name" value="BRLZ"/>
    <property type="match status" value="1"/>
</dbReference>
<dbReference type="InterPro" id="IPR025422">
    <property type="entry name" value="TGA_domain"/>
</dbReference>
<evidence type="ECO:0000256" key="1">
    <source>
        <dbReference type="ARBA" id="ARBA00004123"/>
    </source>
</evidence>
<keyword evidence="4" id="KW-0238">DNA-binding</keyword>
<accession>A0ABR0XWF6</accession>
<dbReference type="PROSITE" id="PS00036">
    <property type="entry name" value="BZIP_BASIC"/>
    <property type="match status" value="1"/>
</dbReference>
<feature type="compositionally biased region" description="Polar residues" evidence="9">
    <location>
        <begin position="149"/>
        <end position="167"/>
    </location>
</feature>
<evidence type="ECO:0000256" key="2">
    <source>
        <dbReference type="ARBA" id="ARBA00007163"/>
    </source>
</evidence>
<feature type="coiled-coil region" evidence="8">
    <location>
        <begin position="210"/>
        <end position="237"/>
    </location>
</feature>
<dbReference type="PANTHER" id="PTHR45693">
    <property type="entry name" value="TRANSCRIPTION FACTOR TGA9"/>
    <property type="match status" value="1"/>
</dbReference>
<dbReference type="CDD" id="cd14708">
    <property type="entry name" value="bZIP_HBP1b-like"/>
    <property type="match status" value="1"/>
</dbReference>
<feature type="domain" description="BZIP" evidence="10">
    <location>
        <begin position="189"/>
        <end position="233"/>
    </location>
</feature>
<comment type="subcellular location">
    <subcellularLocation>
        <location evidence="1">Nucleus</location>
    </subcellularLocation>
</comment>
<comment type="caution">
    <text evidence="12">The sequence shown here is derived from an EMBL/GenBank/DDBJ whole genome shotgun (WGS) entry which is preliminary data.</text>
</comment>
<evidence type="ECO:0000313" key="12">
    <source>
        <dbReference type="EMBL" id="KAK6163552.1"/>
    </source>
</evidence>
<feature type="domain" description="DOG1" evidence="11">
    <location>
        <begin position="255"/>
        <end position="464"/>
    </location>
</feature>
<dbReference type="Gene3D" id="1.20.5.170">
    <property type="match status" value="1"/>
</dbReference>
<protein>
    <submittedName>
        <fullName evidence="12">Uncharacterized protein</fullName>
    </submittedName>
</protein>